<dbReference type="RefSeq" id="WP_344867594.1">
    <property type="nucleotide sequence ID" value="NZ_BAABBP010000001.1"/>
</dbReference>
<dbReference type="InterPro" id="IPR023646">
    <property type="entry name" value="Prisomal_replication_PriB"/>
</dbReference>
<proteinExistence type="inferred from homology"/>
<evidence type="ECO:0000256" key="1">
    <source>
        <dbReference type="HAMAP-Rule" id="MF_00720"/>
    </source>
</evidence>
<evidence type="ECO:0000313" key="3">
    <source>
        <dbReference type="Proteomes" id="UP001501627"/>
    </source>
</evidence>
<comment type="subunit">
    <text evidence="1">Homodimer. Interacts with PriA and DnaT. Component of the replication restart primosome. Primosome assembly occurs via a 'hand-off' mechanism. PriA binds to replication forks, subsequently PriB then DnaT bind; DnaT then displaces ssDNA to generate the helicase loading substrate.</text>
</comment>
<organism evidence="2 3">
    <name type="scientific">Comamonas faecalis</name>
    <dbReference type="NCBI Taxonomy" id="1387849"/>
    <lineage>
        <taxon>Bacteria</taxon>
        <taxon>Pseudomonadati</taxon>
        <taxon>Pseudomonadota</taxon>
        <taxon>Betaproteobacteria</taxon>
        <taxon>Burkholderiales</taxon>
        <taxon>Comamonadaceae</taxon>
        <taxon>Comamonas</taxon>
    </lineage>
</organism>
<reference evidence="3" key="1">
    <citation type="journal article" date="2019" name="Int. J. Syst. Evol. Microbiol.">
        <title>The Global Catalogue of Microorganisms (GCM) 10K type strain sequencing project: providing services to taxonomists for standard genome sequencing and annotation.</title>
        <authorList>
            <consortium name="The Broad Institute Genomics Platform"/>
            <consortium name="The Broad Institute Genome Sequencing Center for Infectious Disease"/>
            <person name="Wu L."/>
            <person name="Ma J."/>
        </authorList>
    </citation>
    <scope>NUCLEOTIDE SEQUENCE [LARGE SCALE GENOMIC DNA]</scope>
    <source>
        <strain evidence="3">JCM 17561</strain>
    </source>
</reference>
<dbReference type="EMBL" id="BAABBP010000001">
    <property type="protein sequence ID" value="GAA3981401.1"/>
    <property type="molecule type" value="Genomic_DNA"/>
</dbReference>
<name>A0ABP7QF05_9BURK</name>
<keyword evidence="1" id="KW-0235">DNA replication</keyword>
<comment type="function">
    <text evidence="1">Involved in the restart of stalled replication forks, which reloads the replicative helicase on sites other than the origin of replication; the PriA-PriB pathway is the major replication restart pathway. During primosome assembly it facilitates complex formation between PriA and DnaT on DNA; stabilizes PriA on DNA. Stimulates the DNA unwinding activity of PriA helicase.</text>
</comment>
<comment type="caution">
    <text evidence="2">The sequence shown here is derived from an EMBL/GenBank/DDBJ whole genome shotgun (WGS) entry which is preliminary data.</text>
</comment>
<keyword evidence="1" id="KW-0639">Primosome</keyword>
<accession>A0ABP7QF05</accession>
<dbReference type="NCBIfam" id="TIGR04418">
    <property type="entry name" value="PriB_gamma"/>
    <property type="match status" value="1"/>
</dbReference>
<dbReference type="Proteomes" id="UP001501627">
    <property type="component" value="Unassembled WGS sequence"/>
</dbReference>
<comment type="similarity">
    <text evidence="1">Belongs to the PriB family.</text>
</comment>
<dbReference type="Gene3D" id="2.40.50.140">
    <property type="entry name" value="Nucleic acid-binding proteins"/>
    <property type="match status" value="1"/>
</dbReference>
<keyword evidence="3" id="KW-1185">Reference proteome</keyword>
<evidence type="ECO:0000313" key="2">
    <source>
        <dbReference type="EMBL" id="GAA3981401.1"/>
    </source>
</evidence>
<keyword evidence="1" id="KW-0238">DNA-binding</keyword>
<dbReference type="InterPro" id="IPR012340">
    <property type="entry name" value="NA-bd_OB-fold"/>
</dbReference>
<dbReference type="PIRSF" id="PIRSF003135">
    <property type="entry name" value="Primosomal_n"/>
    <property type="match status" value="1"/>
</dbReference>
<protein>
    <recommendedName>
        <fullName evidence="1">Replication restart protein PriB</fullName>
    </recommendedName>
</protein>
<sequence length="103" mass="11144">MNPPDNPSANRWLVTACLAQVQAMRYTPAGLPALDMVLEHESQQHEGGGERLARASIKAVAFGPLAERLARQALGSCWNFRGFLAAGRGGKGLVFHIQDMQNT</sequence>
<gene>
    <name evidence="1" type="primary">priB</name>
    <name evidence="2" type="ORF">GCM10022279_01280</name>
</gene>
<dbReference type="Pfam" id="PF22657">
    <property type="entry name" value="SSB_1"/>
    <property type="match status" value="1"/>
</dbReference>
<dbReference type="SUPFAM" id="SSF50249">
    <property type="entry name" value="Nucleic acid-binding proteins"/>
    <property type="match status" value="1"/>
</dbReference>
<dbReference type="HAMAP" id="MF_00720">
    <property type="entry name" value="PriB"/>
    <property type="match status" value="1"/>
</dbReference>